<dbReference type="KEGG" id="aten:116294599"/>
<reference evidence="3" key="1">
    <citation type="submission" date="2025-08" db="UniProtKB">
        <authorList>
            <consortium name="RefSeq"/>
        </authorList>
    </citation>
    <scope>IDENTIFICATION</scope>
    <source>
        <tissue evidence="3">Tentacle</tissue>
    </source>
</reference>
<dbReference type="RefSeq" id="XP_031558091.1">
    <property type="nucleotide sequence ID" value="XM_031702231.1"/>
</dbReference>
<sequence length="390" mass="44739">MSNLLRVGKKVFGFGIIAIILIVTFLFTVLPSRPVSENKKATEKIAQFQEKTELPKIELQQYVHPHNSSIKGIEFNLKKATAKTAQFQEKTELPKIELQQYVHPHNSSVKGIEFNLSLHIYSLAMQLMAQLESGKKVEKLTMDSLIEAMAPVTAISSNHFHELIAHLGDFHRFVPNKKLVVYDLGLTQNEVSSLKGIDYVEYRKLNVSVYPEHVRNLHSYAFKPLVIQQVLAERGGVLWMDSSVKIRMPYTKLLEQMVNSSSGFLYYLHPNRHNILSATQPRMFEYLPMNNLHEMKFNQPQATGFITFNTPEIRKFIFKWAILCSLVQDCIIPKGSTIYCGSKFPEKPASGCHRYDQSMFSILVRNEFGSETKRYIIGEKLDYADVNRMT</sequence>
<evidence type="ECO:0000256" key="1">
    <source>
        <dbReference type="SAM" id="Phobius"/>
    </source>
</evidence>
<dbReference type="GeneID" id="116294599"/>
<dbReference type="Proteomes" id="UP000515163">
    <property type="component" value="Unplaced"/>
</dbReference>
<evidence type="ECO:0000313" key="3">
    <source>
        <dbReference type="RefSeq" id="XP_031558091.1"/>
    </source>
</evidence>
<dbReference type="InParanoid" id="A0A6P8HR84"/>
<name>A0A6P8HR84_ACTTE</name>
<keyword evidence="1" id="KW-0812">Transmembrane</keyword>
<feature type="transmembrane region" description="Helical" evidence="1">
    <location>
        <begin position="12"/>
        <end position="30"/>
    </location>
</feature>
<accession>A0A6P8HR84</accession>
<keyword evidence="2" id="KW-1185">Reference proteome</keyword>
<dbReference type="InterPro" id="IPR012444">
    <property type="entry name" value="DUF1647"/>
</dbReference>
<dbReference type="PANTHER" id="PTHR31389">
    <property type="entry name" value="LD39211P"/>
    <property type="match status" value="1"/>
</dbReference>
<dbReference type="Pfam" id="PF07801">
    <property type="entry name" value="DUF1647"/>
    <property type="match status" value="1"/>
</dbReference>
<keyword evidence="1" id="KW-1133">Transmembrane helix</keyword>
<gene>
    <name evidence="3" type="primary">LOC116294599</name>
</gene>
<proteinExistence type="predicted"/>
<dbReference type="PANTHER" id="PTHR31389:SF4">
    <property type="entry name" value="LD39211P"/>
    <property type="match status" value="1"/>
</dbReference>
<keyword evidence="1" id="KW-0472">Membrane</keyword>
<organism evidence="2 3">
    <name type="scientific">Actinia tenebrosa</name>
    <name type="common">Australian red waratah sea anemone</name>
    <dbReference type="NCBI Taxonomy" id="6105"/>
    <lineage>
        <taxon>Eukaryota</taxon>
        <taxon>Metazoa</taxon>
        <taxon>Cnidaria</taxon>
        <taxon>Anthozoa</taxon>
        <taxon>Hexacorallia</taxon>
        <taxon>Actiniaria</taxon>
        <taxon>Actiniidae</taxon>
        <taxon>Actinia</taxon>
    </lineage>
</organism>
<dbReference type="OrthoDB" id="6086616at2759"/>
<protein>
    <submittedName>
        <fullName evidence="3">Uncharacterized protein LOC116294599</fullName>
    </submittedName>
</protein>
<dbReference type="AlphaFoldDB" id="A0A6P8HR84"/>
<evidence type="ECO:0000313" key="2">
    <source>
        <dbReference type="Proteomes" id="UP000515163"/>
    </source>
</evidence>